<evidence type="ECO:0000313" key="4">
    <source>
        <dbReference type="Proteomes" id="UP001437256"/>
    </source>
</evidence>
<dbReference type="Proteomes" id="UP001437256">
    <property type="component" value="Unassembled WGS sequence"/>
</dbReference>
<dbReference type="PANTHER" id="PTHR43691">
    <property type="entry name" value="URIDINE PHOSPHORYLASE"/>
    <property type="match status" value="1"/>
</dbReference>
<evidence type="ECO:0000259" key="2">
    <source>
        <dbReference type="Pfam" id="PF01048"/>
    </source>
</evidence>
<dbReference type="InterPro" id="IPR000845">
    <property type="entry name" value="Nucleoside_phosphorylase_d"/>
</dbReference>
<sequence>MSIGMGFPVMDMFVREARECVSGDMVIIRLGSCGCLIDAPVGTVVVPKSCISVTRNVDFDFTDPDHCDEPPYRISKPVYGDAELLNQVKKSLEAIKPTDSGAPILTDVVNASADSFYSSQGRKTSFPDHNEGLIDKLLTIPDMATFEMETHHLYHLAACWGARDVKRKTAAPLTTSPVIPEDWKDSPSGQSGGTFKDPNVPLAASDTVIKVAAAQMVFAARSSRDFISPDEVKKLEHWTGQGVLDALIETSVGSDRHHPDKGSVWEIS</sequence>
<comment type="caution">
    <text evidence="3">The sequence shown here is derived from an EMBL/GenBank/DDBJ whole genome shotgun (WGS) entry which is preliminary data.</text>
</comment>
<dbReference type="PANTHER" id="PTHR43691:SF14">
    <property type="entry name" value="URIDINE PHOSPHORYLASE"/>
    <property type="match status" value="1"/>
</dbReference>
<name>A0ABR3A6Z6_9AGAR</name>
<keyword evidence="4" id="KW-1185">Reference proteome</keyword>
<dbReference type="Gene3D" id="3.40.50.1580">
    <property type="entry name" value="Nucleoside phosphorylase domain"/>
    <property type="match status" value="1"/>
</dbReference>
<dbReference type="EMBL" id="JBBXMP010000013">
    <property type="protein sequence ID" value="KAL0069295.1"/>
    <property type="molecule type" value="Genomic_DNA"/>
</dbReference>
<accession>A0ABR3A6Z6</accession>
<organism evidence="3 4">
    <name type="scientific">Marasmius tenuissimus</name>
    <dbReference type="NCBI Taxonomy" id="585030"/>
    <lineage>
        <taxon>Eukaryota</taxon>
        <taxon>Fungi</taxon>
        <taxon>Dikarya</taxon>
        <taxon>Basidiomycota</taxon>
        <taxon>Agaricomycotina</taxon>
        <taxon>Agaricomycetes</taxon>
        <taxon>Agaricomycetidae</taxon>
        <taxon>Agaricales</taxon>
        <taxon>Marasmiineae</taxon>
        <taxon>Marasmiaceae</taxon>
        <taxon>Marasmius</taxon>
    </lineage>
</organism>
<feature type="region of interest" description="Disordered" evidence="1">
    <location>
        <begin position="176"/>
        <end position="198"/>
    </location>
</feature>
<reference evidence="3 4" key="1">
    <citation type="submission" date="2024-05" db="EMBL/GenBank/DDBJ databases">
        <title>A draft genome resource for the thread blight pathogen Marasmius tenuissimus strain MS-2.</title>
        <authorList>
            <person name="Yulfo-Soto G.E."/>
            <person name="Baruah I.K."/>
            <person name="Amoako-Attah I."/>
            <person name="Bukari Y."/>
            <person name="Meinhardt L.W."/>
            <person name="Bailey B.A."/>
            <person name="Cohen S.P."/>
        </authorList>
    </citation>
    <scope>NUCLEOTIDE SEQUENCE [LARGE SCALE GENOMIC DNA]</scope>
    <source>
        <strain evidence="3 4">MS-2</strain>
    </source>
</reference>
<dbReference type="Pfam" id="PF01048">
    <property type="entry name" value="PNP_UDP_1"/>
    <property type="match status" value="1"/>
</dbReference>
<dbReference type="SUPFAM" id="SSF53167">
    <property type="entry name" value="Purine and uridine phosphorylases"/>
    <property type="match status" value="1"/>
</dbReference>
<feature type="domain" description="Nucleoside phosphorylase" evidence="2">
    <location>
        <begin position="3"/>
        <end position="161"/>
    </location>
</feature>
<evidence type="ECO:0000256" key="1">
    <source>
        <dbReference type="SAM" id="MobiDB-lite"/>
    </source>
</evidence>
<proteinExistence type="predicted"/>
<protein>
    <recommendedName>
        <fullName evidence="2">Nucleoside phosphorylase domain-containing protein</fullName>
    </recommendedName>
</protein>
<gene>
    <name evidence="3" type="ORF">AAF712_003660</name>
</gene>
<dbReference type="InterPro" id="IPR035994">
    <property type="entry name" value="Nucleoside_phosphorylase_sf"/>
</dbReference>
<dbReference type="CDD" id="cd17769">
    <property type="entry name" value="NP_TgUP-like"/>
    <property type="match status" value="1"/>
</dbReference>
<evidence type="ECO:0000313" key="3">
    <source>
        <dbReference type="EMBL" id="KAL0069295.1"/>
    </source>
</evidence>